<evidence type="ECO:0000313" key="3">
    <source>
        <dbReference type="Proteomes" id="UP000770717"/>
    </source>
</evidence>
<comment type="caution">
    <text evidence="2">The sequence shown here is derived from an EMBL/GenBank/DDBJ whole genome shotgun (WGS) entry which is preliminary data.</text>
</comment>
<proteinExistence type="predicted"/>
<sequence>MYLLNKVKLWPLGATTIIPNKTDSSSHMVHINQGNIVQKGCVVRHLYNTTGRSRNTRRAFTPSENSENPFSNTEQNKKRAKC</sequence>
<reference evidence="2" key="1">
    <citation type="thesis" date="2020" institute="ProQuest LLC" country="789 East Eisenhower Parkway, Ann Arbor, MI, USA">
        <title>Comparative Genomics and Chromosome Evolution.</title>
        <authorList>
            <person name="Mudd A.B."/>
        </authorList>
    </citation>
    <scope>NUCLEOTIDE SEQUENCE</scope>
    <source>
        <strain evidence="2">HN-11 Male</strain>
        <tissue evidence="2">Kidney and liver</tissue>
    </source>
</reference>
<dbReference type="Proteomes" id="UP000770717">
    <property type="component" value="Unassembled WGS sequence"/>
</dbReference>
<feature type="compositionally biased region" description="Polar residues" evidence="1">
    <location>
        <begin position="62"/>
        <end position="74"/>
    </location>
</feature>
<dbReference type="AlphaFoldDB" id="A0A8J6KDY7"/>
<gene>
    <name evidence="2" type="ORF">GDO78_004978</name>
</gene>
<name>A0A8J6KDY7_ELECQ</name>
<organism evidence="2 3">
    <name type="scientific">Eleutherodactylus coqui</name>
    <name type="common">Puerto Rican coqui</name>
    <dbReference type="NCBI Taxonomy" id="57060"/>
    <lineage>
        <taxon>Eukaryota</taxon>
        <taxon>Metazoa</taxon>
        <taxon>Chordata</taxon>
        <taxon>Craniata</taxon>
        <taxon>Vertebrata</taxon>
        <taxon>Euteleostomi</taxon>
        <taxon>Amphibia</taxon>
        <taxon>Batrachia</taxon>
        <taxon>Anura</taxon>
        <taxon>Neobatrachia</taxon>
        <taxon>Hyloidea</taxon>
        <taxon>Eleutherodactylidae</taxon>
        <taxon>Eleutherodactylinae</taxon>
        <taxon>Eleutherodactylus</taxon>
        <taxon>Eleutherodactylus</taxon>
    </lineage>
</organism>
<protein>
    <submittedName>
        <fullName evidence="2">Uncharacterized protein</fullName>
    </submittedName>
</protein>
<accession>A0A8J6KDY7</accession>
<dbReference type="EMBL" id="WNTK01000002">
    <property type="protein sequence ID" value="KAG9488736.1"/>
    <property type="molecule type" value="Genomic_DNA"/>
</dbReference>
<feature type="region of interest" description="Disordered" evidence="1">
    <location>
        <begin position="52"/>
        <end position="82"/>
    </location>
</feature>
<evidence type="ECO:0000313" key="2">
    <source>
        <dbReference type="EMBL" id="KAG9488736.1"/>
    </source>
</evidence>
<keyword evidence="3" id="KW-1185">Reference proteome</keyword>
<evidence type="ECO:0000256" key="1">
    <source>
        <dbReference type="SAM" id="MobiDB-lite"/>
    </source>
</evidence>